<dbReference type="AlphaFoldDB" id="D6RFQ7"/>
<reference evidence="1" key="2">
    <citation type="journal article" date="2011" name="PLoS Biol.">
        <title>Modernizing reference genome assemblies.</title>
        <authorList>
            <person name="Church D.M."/>
            <person name="Schneider V.A."/>
            <person name="Graves T."/>
            <person name="Auger K."/>
            <person name="Cunningham F."/>
            <person name="Bouk N."/>
            <person name="Chen H.C."/>
            <person name="Agarwala R."/>
            <person name="McLaren W.M."/>
            <person name="Ritchie G.R."/>
            <person name="Albracht D."/>
            <person name="Kremitzki M."/>
            <person name="Rock S."/>
            <person name="Kotkiewicz H."/>
            <person name="Kremitzki C."/>
            <person name="Wollam A."/>
            <person name="Trani L."/>
            <person name="Fulton L."/>
            <person name="Fulton R."/>
            <person name="Matthews L."/>
            <person name="Whitehead S."/>
            <person name="Chow W."/>
            <person name="Torrance J."/>
            <person name="Dunn M."/>
            <person name="Harden G."/>
            <person name="Threadgold G."/>
            <person name="Wood J."/>
            <person name="Collins J."/>
            <person name="Heath P."/>
            <person name="Griffiths G."/>
            <person name="Pelan S."/>
            <person name="Grafham D."/>
            <person name="Eichler E.E."/>
            <person name="Weinstock G."/>
            <person name="Mardis E.R."/>
            <person name="Wilson R.K."/>
            <person name="Howe K."/>
            <person name="Flicek P."/>
            <person name="Hubbard T."/>
        </authorList>
    </citation>
    <scope>NUCLEOTIDE SEQUENCE [LARGE SCALE GENOMIC DNA]</scope>
    <source>
        <strain evidence="1">C57BL/6J</strain>
    </source>
</reference>
<dbReference type="HOGENOM" id="CLU_3359482_0_0_1"/>
<sequence length="36" mass="4107">MEKLRRVLSGQDDEEQGLTAQYMLFNGTCEATEENV</sequence>
<reference evidence="1" key="3">
    <citation type="submission" date="2025-05" db="UniProtKB">
        <authorList>
            <consortium name="Ensembl"/>
        </authorList>
    </citation>
    <scope>IDENTIFICATION</scope>
    <source>
        <strain evidence="1">C57BL/6J</strain>
    </source>
</reference>
<dbReference type="Bgee" id="ENSMUSG00000073468">
    <property type="expression patterns" value="Expressed in embryonic brain and 64 other cell types or tissues"/>
</dbReference>
<accession>D6RFQ7</accession>
<name>D6RFQ7_MOUSE</name>
<dbReference type="VEuPathDB" id="HostDB:ENSMUSG00000073468"/>
<organism evidence="1 2">
    <name type="scientific">Mus musculus</name>
    <name type="common">Mouse</name>
    <dbReference type="NCBI Taxonomy" id="10090"/>
    <lineage>
        <taxon>Eukaryota</taxon>
        <taxon>Metazoa</taxon>
        <taxon>Chordata</taxon>
        <taxon>Craniata</taxon>
        <taxon>Vertebrata</taxon>
        <taxon>Euteleostomi</taxon>
        <taxon>Mammalia</taxon>
        <taxon>Eutheria</taxon>
        <taxon>Euarchontoglires</taxon>
        <taxon>Glires</taxon>
        <taxon>Rodentia</taxon>
        <taxon>Myomorpha</taxon>
        <taxon>Muroidea</taxon>
        <taxon>Muridae</taxon>
        <taxon>Murinae</taxon>
        <taxon>Mus</taxon>
        <taxon>Mus</taxon>
    </lineage>
</organism>
<proteinExistence type="predicted"/>
<evidence type="ECO:0000313" key="1">
    <source>
        <dbReference type="Ensembl" id="ENSMUSP00000115979.2"/>
    </source>
</evidence>
<dbReference type="SMR" id="D6RFQ7"/>
<dbReference type="ExpressionAtlas" id="D6RFQ7">
    <property type="expression patterns" value="baseline and differential"/>
</dbReference>
<dbReference type="Proteomes" id="UP000000589">
    <property type="component" value="Chromosome 17"/>
</dbReference>
<dbReference type="MGI" id="MGI:1918689">
    <property type="gene designation" value="Sft2d1"/>
</dbReference>
<dbReference type="Ensembl" id="ENSMUST00000130782.8">
    <property type="protein sequence ID" value="ENSMUSP00000115640.2"/>
    <property type="gene ID" value="ENSMUSG00000073468.13"/>
</dbReference>
<keyword evidence="2" id="KW-1185">Reference proteome</keyword>
<protein>
    <submittedName>
        <fullName evidence="1">SFT2 domain containing 1</fullName>
    </submittedName>
</protein>
<dbReference type="GeneTree" id="ENSGT00390000018525"/>
<reference evidence="1 2" key="1">
    <citation type="journal article" date="2009" name="PLoS Biol.">
        <title>Lineage-specific biology revealed by a finished genome assembly of the mouse.</title>
        <authorList>
            <consortium name="Mouse Genome Sequencing Consortium"/>
            <person name="Church D.M."/>
            <person name="Goodstadt L."/>
            <person name="Hillier L.W."/>
            <person name="Zody M.C."/>
            <person name="Goldstein S."/>
            <person name="She X."/>
            <person name="Bult C.J."/>
            <person name="Agarwala R."/>
            <person name="Cherry J.L."/>
            <person name="DiCuccio M."/>
            <person name="Hlavina W."/>
            <person name="Kapustin Y."/>
            <person name="Meric P."/>
            <person name="Maglott D."/>
            <person name="Birtle Z."/>
            <person name="Marques A.C."/>
            <person name="Graves T."/>
            <person name="Zhou S."/>
            <person name="Teague B."/>
            <person name="Potamousis K."/>
            <person name="Churas C."/>
            <person name="Place M."/>
            <person name="Herschleb J."/>
            <person name="Runnheim R."/>
            <person name="Forrest D."/>
            <person name="Amos-Landgraf J."/>
            <person name="Schwartz D.C."/>
            <person name="Cheng Z."/>
            <person name="Lindblad-Toh K."/>
            <person name="Eichler E.E."/>
            <person name="Ponting C.P."/>
        </authorList>
    </citation>
    <scope>NUCLEOTIDE SEQUENCE [LARGE SCALE GENOMIC DNA]</scope>
    <source>
        <strain evidence="1 2">C57BL/6J</strain>
    </source>
</reference>
<dbReference type="Ensembl" id="ENSMUST00000145276.8">
    <property type="protein sequence ID" value="ENSMUSP00000115979.2"/>
    <property type="gene ID" value="ENSMUSG00000073468.13"/>
</dbReference>
<gene>
    <name evidence="1" type="primary">Sft2d1</name>
</gene>
<evidence type="ECO:0000313" key="2">
    <source>
        <dbReference type="Proteomes" id="UP000000589"/>
    </source>
</evidence>